<organism evidence="1 2">
    <name type="scientific">Aspergillus cavernicola</name>
    <dbReference type="NCBI Taxonomy" id="176166"/>
    <lineage>
        <taxon>Eukaryota</taxon>
        <taxon>Fungi</taxon>
        <taxon>Dikarya</taxon>
        <taxon>Ascomycota</taxon>
        <taxon>Pezizomycotina</taxon>
        <taxon>Eurotiomycetes</taxon>
        <taxon>Eurotiomycetidae</taxon>
        <taxon>Eurotiales</taxon>
        <taxon>Aspergillaceae</taxon>
        <taxon>Aspergillus</taxon>
        <taxon>Aspergillus subgen. Nidulantes</taxon>
    </lineage>
</organism>
<dbReference type="Proteomes" id="UP001610335">
    <property type="component" value="Unassembled WGS sequence"/>
</dbReference>
<proteinExistence type="predicted"/>
<protein>
    <submittedName>
        <fullName evidence="1">Uncharacterized protein</fullName>
    </submittedName>
</protein>
<evidence type="ECO:0000313" key="1">
    <source>
        <dbReference type="EMBL" id="KAL2826265.1"/>
    </source>
</evidence>
<sequence>MGKESVKDKLRTWLHPSEKVSSDSDSITALFKKAPKRSYQTPELAPSPYNGDQCFGSCCHGRGYAR</sequence>
<gene>
    <name evidence="1" type="ORF">BDW59DRAFT_161102</name>
</gene>
<comment type="caution">
    <text evidence="1">The sequence shown here is derived from an EMBL/GenBank/DDBJ whole genome shotgun (WGS) entry which is preliminary data.</text>
</comment>
<name>A0ABR4IEV8_9EURO</name>
<accession>A0ABR4IEV8</accession>
<dbReference type="EMBL" id="JBFXLS010000031">
    <property type="protein sequence ID" value="KAL2826265.1"/>
    <property type="molecule type" value="Genomic_DNA"/>
</dbReference>
<keyword evidence="2" id="KW-1185">Reference proteome</keyword>
<evidence type="ECO:0000313" key="2">
    <source>
        <dbReference type="Proteomes" id="UP001610335"/>
    </source>
</evidence>
<reference evidence="1 2" key="1">
    <citation type="submission" date="2024-07" db="EMBL/GenBank/DDBJ databases">
        <title>Section-level genome sequencing and comparative genomics of Aspergillus sections Usti and Cavernicolus.</title>
        <authorList>
            <consortium name="Lawrence Berkeley National Laboratory"/>
            <person name="Nybo J.L."/>
            <person name="Vesth T.C."/>
            <person name="Theobald S."/>
            <person name="Frisvad J.C."/>
            <person name="Larsen T.O."/>
            <person name="Kjaerboelling I."/>
            <person name="Rothschild-Mancinelli K."/>
            <person name="Lyhne E.K."/>
            <person name="Kogle M.E."/>
            <person name="Barry K."/>
            <person name="Clum A."/>
            <person name="Na H."/>
            <person name="Ledsgaard L."/>
            <person name="Lin J."/>
            <person name="Lipzen A."/>
            <person name="Kuo A."/>
            <person name="Riley R."/>
            <person name="Mondo S."/>
            <person name="LaButti K."/>
            <person name="Haridas S."/>
            <person name="Pangalinan J."/>
            <person name="Salamov A.A."/>
            <person name="Simmons B.A."/>
            <person name="Magnuson J.K."/>
            <person name="Chen J."/>
            <person name="Drula E."/>
            <person name="Henrissat B."/>
            <person name="Wiebenga A."/>
            <person name="Lubbers R.J."/>
            <person name="Gomes A.C."/>
            <person name="Makela M.R."/>
            <person name="Stajich J."/>
            <person name="Grigoriev I.V."/>
            <person name="Mortensen U.H."/>
            <person name="De vries R.P."/>
            <person name="Baker S.E."/>
            <person name="Andersen M.R."/>
        </authorList>
    </citation>
    <scope>NUCLEOTIDE SEQUENCE [LARGE SCALE GENOMIC DNA]</scope>
    <source>
        <strain evidence="1 2">CBS 600.67</strain>
    </source>
</reference>